<keyword evidence="14" id="KW-1003">Cell membrane</keyword>
<evidence type="ECO:0000256" key="8">
    <source>
        <dbReference type="ARBA" id="ARBA00022967"/>
    </source>
</evidence>
<feature type="domain" description="ATP synthase alpha subunit C-terminal" evidence="16">
    <location>
        <begin position="396"/>
        <end position="519"/>
    </location>
</feature>
<reference evidence="18 19" key="1">
    <citation type="submission" date="2024-03" db="EMBL/GenBank/DDBJ databases">
        <title>Sequence of Lycoming College Course Isolates.</title>
        <authorList>
            <person name="Plotts O."/>
            <person name="Newman J."/>
        </authorList>
    </citation>
    <scope>NUCLEOTIDE SEQUENCE [LARGE SCALE GENOMIC DNA]</scope>
    <source>
        <strain evidence="18 19">CJB-3</strain>
    </source>
</reference>
<feature type="domain" description="ATPase F1/V1/A1 complex alpha/beta subunit nucleotide-binding" evidence="15">
    <location>
        <begin position="151"/>
        <end position="389"/>
    </location>
</feature>
<dbReference type="NCBIfam" id="TIGR00962">
    <property type="entry name" value="atpA"/>
    <property type="match status" value="1"/>
</dbReference>
<comment type="catalytic activity">
    <reaction evidence="14">
        <text>ATP + H2O + 4 H(+)(in) = ADP + phosphate + 5 H(+)(out)</text>
        <dbReference type="Rhea" id="RHEA:57720"/>
        <dbReference type="ChEBI" id="CHEBI:15377"/>
        <dbReference type="ChEBI" id="CHEBI:15378"/>
        <dbReference type="ChEBI" id="CHEBI:30616"/>
        <dbReference type="ChEBI" id="CHEBI:43474"/>
        <dbReference type="ChEBI" id="CHEBI:456216"/>
        <dbReference type="EC" id="7.1.2.2"/>
    </reaction>
</comment>
<feature type="site" description="Required for activity" evidence="14">
    <location>
        <position position="387"/>
    </location>
</feature>
<dbReference type="InterPro" id="IPR027417">
    <property type="entry name" value="P-loop_NTPase"/>
</dbReference>
<dbReference type="Pfam" id="PF00006">
    <property type="entry name" value="ATP-synt_ab"/>
    <property type="match status" value="1"/>
</dbReference>
<dbReference type="InterPro" id="IPR033732">
    <property type="entry name" value="ATP_synth_F1_a_nt-bd_dom"/>
</dbReference>
<keyword evidence="6 14" id="KW-0375">Hydrogen ion transport</keyword>
<dbReference type="CDD" id="cd18113">
    <property type="entry name" value="ATP-synt_F1_alpha_C"/>
    <property type="match status" value="1"/>
</dbReference>
<evidence type="ECO:0000256" key="7">
    <source>
        <dbReference type="ARBA" id="ARBA00022840"/>
    </source>
</evidence>
<dbReference type="InterPro" id="IPR000194">
    <property type="entry name" value="ATPase_F1/V1/A1_a/bsu_nucl-bd"/>
</dbReference>
<feature type="domain" description="ATPase F1/V1/A1 complex alpha/beta subunit N-terminal" evidence="17">
    <location>
        <begin position="27"/>
        <end position="92"/>
    </location>
</feature>
<dbReference type="InterPro" id="IPR036121">
    <property type="entry name" value="ATPase_F1/V1/A1_a/bsu_N_sf"/>
</dbReference>
<keyword evidence="11 14" id="KW-0139">CF(1)</keyword>
<dbReference type="PANTHER" id="PTHR48082:SF2">
    <property type="entry name" value="ATP SYNTHASE SUBUNIT ALPHA, MITOCHONDRIAL"/>
    <property type="match status" value="1"/>
</dbReference>
<organism evidence="18 19">
    <name type="scientific">Pedobacter panaciterrae</name>
    <dbReference type="NCBI Taxonomy" id="363849"/>
    <lineage>
        <taxon>Bacteria</taxon>
        <taxon>Pseudomonadati</taxon>
        <taxon>Bacteroidota</taxon>
        <taxon>Sphingobacteriia</taxon>
        <taxon>Sphingobacteriales</taxon>
        <taxon>Sphingobacteriaceae</taxon>
        <taxon>Pedobacter</taxon>
    </lineage>
</organism>
<keyword evidence="10 14" id="KW-0472">Membrane</keyword>
<dbReference type="InterPro" id="IPR000793">
    <property type="entry name" value="ATP_synth_asu_C"/>
</dbReference>
<dbReference type="SUPFAM" id="SSF50615">
    <property type="entry name" value="N-terminal domain of alpha and beta subunits of F1 ATP synthase"/>
    <property type="match status" value="1"/>
</dbReference>
<evidence type="ECO:0000256" key="3">
    <source>
        <dbReference type="ARBA" id="ARBA00008936"/>
    </source>
</evidence>
<comment type="similarity">
    <text evidence="3 14">Belongs to the ATPase alpha/beta chains family.</text>
</comment>
<dbReference type="InterPro" id="IPR005294">
    <property type="entry name" value="ATP_synth_F1_asu"/>
</dbReference>
<sequence length="524" mass="56711">MVEVRPDEVSAIIRQQLAGFKSEAELEEVGTVLQVGDGIARVYGLTKVQSGELVEFETGLQGIVLNLEEDNVGVVLLGPSDKIKEGDTIKRTKKIASIKVGEGMLGRVVNTLGEPIDGKGPILGETYEMPIERKAPGVIYRQPVTEPLQTGIKAIDGMIPIGRGQRELVIGDRQIGKTAVCIDTIINQKEFYEAGNPVFCIYVACGQKASTVANIVRTLEENGAMPYTVVVAASAAEPAPLQFYAPFSGAAIGEFFRDTGRPALIVYDDLSKQAVAYREVSLLLRRPPGREAYPGDVFYLHSRLLERAAKINSNDEIAQAMNDLPESLKGIVKGGGSLTALPIIETQAGDVSAYIPTNVISITDGQIFLESNLFNAGIRPAINVGISVSRVGGNAQIKSMKKVAGTLKLDQAQYRELEAFSKFGSDLDAATKSVLDKGARNVEILKQGQFSPVTVEKQVAIIYIGTKNLMRSVPINKVREFEAEYLQQLELRHPETLKALKAGKFDDSITGVLETVAKELSSKY</sequence>
<evidence type="ECO:0000313" key="19">
    <source>
        <dbReference type="Proteomes" id="UP001378956"/>
    </source>
</evidence>
<evidence type="ECO:0000256" key="5">
    <source>
        <dbReference type="ARBA" id="ARBA00022741"/>
    </source>
</evidence>
<dbReference type="SUPFAM" id="SSF47917">
    <property type="entry name" value="C-terminal domain of alpha and beta subunits of F1 ATP synthase"/>
    <property type="match status" value="1"/>
</dbReference>
<keyword evidence="12 14" id="KW-0066">ATP synthesis</keyword>
<keyword evidence="7 14" id="KW-0067">ATP-binding</keyword>
<dbReference type="Gene3D" id="2.40.30.20">
    <property type="match status" value="1"/>
</dbReference>
<comment type="caution">
    <text evidence="18">The sequence shown here is derived from an EMBL/GenBank/DDBJ whole genome shotgun (WGS) entry which is preliminary data.</text>
</comment>
<evidence type="ECO:0000256" key="14">
    <source>
        <dbReference type="HAMAP-Rule" id="MF_01346"/>
    </source>
</evidence>
<keyword evidence="5 14" id="KW-0547">Nucleotide-binding</keyword>
<evidence type="ECO:0000259" key="15">
    <source>
        <dbReference type="Pfam" id="PF00006"/>
    </source>
</evidence>
<evidence type="ECO:0000256" key="9">
    <source>
        <dbReference type="ARBA" id="ARBA00023065"/>
    </source>
</evidence>
<proteinExistence type="inferred from homology"/>
<comment type="function">
    <text evidence="1 14">Produces ATP from ADP in the presence of a proton gradient across the membrane. The alpha chain is a regulatory subunit.</text>
</comment>
<evidence type="ECO:0000256" key="12">
    <source>
        <dbReference type="ARBA" id="ARBA00023310"/>
    </source>
</evidence>
<dbReference type="RefSeq" id="WP_172661666.1">
    <property type="nucleotide sequence ID" value="NZ_CBFGNQ010000005.1"/>
</dbReference>
<feature type="binding site" evidence="14">
    <location>
        <begin position="171"/>
        <end position="178"/>
    </location>
    <ligand>
        <name>ATP</name>
        <dbReference type="ChEBI" id="CHEBI:30616"/>
    </ligand>
</feature>
<dbReference type="Gene3D" id="3.40.50.300">
    <property type="entry name" value="P-loop containing nucleotide triphosphate hydrolases"/>
    <property type="match status" value="1"/>
</dbReference>
<keyword evidence="4 14" id="KW-0813">Transport</keyword>
<gene>
    <name evidence="14 18" type="primary">atpA</name>
    <name evidence="18" type="ORF">WAE58_20020</name>
</gene>
<keyword evidence="19" id="KW-1185">Reference proteome</keyword>
<name>A0ABU8NT19_9SPHI</name>
<dbReference type="Pfam" id="PF02874">
    <property type="entry name" value="ATP-synt_ab_N"/>
    <property type="match status" value="1"/>
</dbReference>
<dbReference type="PROSITE" id="PS00152">
    <property type="entry name" value="ATPASE_ALPHA_BETA"/>
    <property type="match status" value="1"/>
</dbReference>
<evidence type="ECO:0000256" key="13">
    <source>
        <dbReference type="ARBA" id="ARBA00026013"/>
    </source>
</evidence>
<dbReference type="Pfam" id="PF00306">
    <property type="entry name" value="ATP-synt_ab_C"/>
    <property type="match status" value="1"/>
</dbReference>
<dbReference type="PIRSF" id="PIRSF039088">
    <property type="entry name" value="F_ATPase_subunit_alpha"/>
    <property type="match status" value="1"/>
</dbReference>
<evidence type="ECO:0000256" key="11">
    <source>
        <dbReference type="ARBA" id="ARBA00023196"/>
    </source>
</evidence>
<evidence type="ECO:0000256" key="6">
    <source>
        <dbReference type="ARBA" id="ARBA00022781"/>
    </source>
</evidence>
<evidence type="ECO:0000313" key="18">
    <source>
        <dbReference type="EMBL" id="MEJ2904741.1"/>
    </source>
</evidence>
<dbReference type="EMBL" id="JBBEUB010000007">
    <property type="protein sequence ID" value="MEJ2904741.1"/>
    <property type="molecule type" value="Genomic_DNA"/>
</dbReference>
<dbReference type="CDD" id="cd01132">
    <property type="entry name" value="F1-ATPase_alpha_CD"/>
    <property type="match status" value="1"/>
</dbReference>
<evidence type="ECO:0000256" key="4">
    <source>
        <dbReference type="ARBA" id="ARBA00022448"/>
    </source>
</evidence>
<evidence type="ECO:0000256" key="2">
    <source>
        <dbReference type="ARBA" id="ARBA00004370"/>
    </source>
</evidence>
<keyword evidence="8 14" id="KW-1278">Translocase</keyword>
<evidence type="ECO:0000259" key="16">
    <source>
        <dbReference type="Pfam" id="PF00306"/>
    </source>
</evidence>
<evidence type="ECO:0000259" key="17">
    <source>
        <dbReference type="Pfam" id="PF02874"/>
    </source>
</evidence>
<keyword evidence="9 14" id="KW-0406">Ion transport</keyword>
<dbReference type="NCBIfam" id="NF009884">
    <property type="entry name" value="PRK13343.1"/>
    <property type="match status" value="1"/>
</dbReference>
<dbReference type="Proteomes" id="UP001378956">
    <property type="component" value="Unassembled WGS sequence"/>
</dbReference>
<dbReference type="InterPro" id="IPR023366">
    <property type="entry name" value="ATP_synth_asu-like_sf"/>
</dbReference>
<dbReference type="PANTHER" id="PTHR48082">
    <property type="entry name" value="ATP SYNTHASE SUBUNIT ALPHA, MITOCHONDRIAL"/>
    <property type="match status" value="1"/>
</dbReference>
<dbReference type="SUPFAM" id="SSF52540">
    <property type="entry name" value="P-loop containing nucleoside triphosphate hydrolases"/>
    <property type="match status" value="1"/>
</dbReference>
<dbReference type="EC" id="7.1.2.2" evidence="14"/>
<accession>A0ABU8NT19</accession>
<dbReference type="Gene3D" id="1.20.150.20">
    <property type="entry name" value="ATP synthase alpha/beta chain, C-terminal domain"/>
    <property type="match status" value="1"/>
</dbReference>
<dbReference type="HAMAP" id="MF_01346">
    <property type="entry name" value="ATP_synth_alpha_bact"/>
    <property type="match status" value="1"/>
</dbReference>
<dbReference type="InterPro" id="IPR004100">
    <property type="entry name" value="ATPase_F1/V1/A1_a/bsu_N"/>
</dbReference>
<evidence type="ECO:0000256" key="1">
    <source>
        <dbReference type="ARBA" id="ARBA00003784"/>
    </source>
</evidence>
<evidence type="ECO:0000256" key="10">
    <source>
        <dbReference type="ARBA" id="ARBA00023136"/>
    </source>
</evidence>
<comment type="subcellular location">
    <subcellularLocation>
        <location evidence="14">Cell membrane</location>
        <topology evidence="14">Peripheral membrane protein</topology>
    </subcellularLocation>
    <subcellularLocation>
        <location evidence="2">Membrane</location>
    </subcellularLocation>
</comment>
<dbReference type="InterPro" id="IPR038376">
    <property type="entry name" value="ATP_synth_asu_C_sf"/>
</dbReference>
<dbReference type="CDD" id="cd18116">
    <property type="entry name" value="ATP-synt_F1_alpha_N"/>
    <property type="match status" value="1"/>
</dbReference>
<dbReference type="InterPro" id="IPR020003">
    <property type="entry name" value="ATPase_a/bsu_AS"/>
</dbReference>
<comment type="subunit">
    <text evidence="13">F-type ATPases have 2 components, CF(1) - the catalytic core - and CF(0) - the membrane proton channel. CF(1) has five subunits: alpha(3), beta(3), gamma(1), delta(1), epsilon(1). CF(0) has four main subunits: a(1), b(1), b'(1) and c(9-12).</text>
</comment>
<protein>
    <recommendedName>
        <fullName evidence="14">ATP synthase subunit alpha</fullName>
        <ecNumber evidence="14">7.1.2.2</ecNumber>
    </recommendedName>
    <alternativeName>
        <fullName evidence="14">ATP synthase F1 sector subunit alpha</fullName>
    </alternativeName>
    <alternativeName>
        <fullName evidence="14">F-ATPase subunit alpha</fullName>
    </alternativeName>
</protein>